<dbReference type="RefSeq" id="WP_114442939.1">
    <property type="nucleotide sequence ID" value="NZ_QOZG01000039.1"/>
</dbReference>
<name>A0A368JX23_9HYPH</name>
<evidence type="ECO:0000313" key="2">
    <source>
        <dbReference type="Proteomes" id="UP000253420"/>
    </source>
</evidence>
<accession>A0A368JX23</accession>
<evidence type="ECO:0000313" key="1">
    <source>
        <dbReference type="EMBL" id="RCS21434.1"/>
    </source>
</evidence>
<proteinExistence type="predicted"/>
<evidence type="ECO:0008006" key="3">
    <source>
        <dbReference type="Google" id="ProtNLM"/>
    </source>
</evidence>
<dbReference type="PROSITE" id="PS51257">
    <property type="entry name" value="PROKAR_LIPOPROTEIN"/>
    <property type="match status" value="1"/>
</dbReference>
<dbReference type="EMBL" id="QOZG01000039">
    <property type="protein sequence ID" value="RCS21434.1"/>
    <property type="molecule type" value="Genomic_DNA"/>
</dbReference>
<comment type="caution">
    <text evidence="1">The sequence shown here is derived from an EMBL/GenBank/DDBJ whole genome shotgun (WGS) entry which is preliminary data.</text>
</comment>
<dbReference type="OrthoDB" id="8446143at2"/>
<dbReference type="Proteomes" id="UP000253420">
    <property type="component" value="Unassembled WGS sequence"/>
</dbReference>
<reference evidence="1 2" key="1">
    <citation type="submission" date="2018-07" db="EMBL/GenBank/DDBJ databases">
        <title>The draft genome of Phyllobacterium salinisoli.</title>
        <authorList>
            <person name="Liu L."/>
            <person name="Li L."/>
            <person name="Zhang X."/>
            <person name="Liang L."/>
        </authorList>
    </citation>
    <scope>NUCLEOTIDE SEQUENCE [LARGE SCALE GENOMIC DNA]</scope>
    <source>
        <strain evidence="1 2">LLAN61</strain>
    </source>
</reference>
<keyword evidence="2" id="KW-1185">Reference proteome</keyword>
<organism evidence="1 2">
    <name type="scientific">Phyllobacterium salinisoli</name>
    <dbReference type="NCBI Taxonomy" id="1899321"/>
    <lineage>
        <taxon>Bacteria</taxon>
        <taxon>Pseudomonadati</taxon>
        <taxon>Pseudomonadota</taxon>
        <taxon>Alphaproteobacteria</taxon>
        <taxon>Hyphomicrobiales</taxon>
        <taxon>Phyllobacteriaceae</taxon>
        <taxon>Phyllobacterium</taxon>
    </lineage>
</organism>
<dbReference type="AlphaFoldDB" id="A0A368JX23"/>
<sequence>MKITNAAALAAVFGTVLVSGCQYKAEPVSVATYNVYSSYDGKLAGKYLLYVEGSKLDKAIKPSDYNCAAHTFPIALSSSFAGSVRKTFQNLVTELEVVNQPVDRSDLRARGAKGMIIVRGEDVTARLRVVPGFWTAGMDTNVELAASITVDGIGGRLLGTTVSGDGNAQTDAGFACEGGAKSLTQSAEQAMKETLGRLGEALVNSERVRKGS</sequence>
<protein>
    <recommendedName>
        <fullName evidence="3">DUF3313 domain-containing protein</fullName>
    </recommendedName>
</protein>
<gene>
    <name evidence="1" type="ORF">DUT91_24130</name>
</gene>